<feature type="non-terminal residue" evidence="2">
    <location>
        <position position="252"/>
    </location>
</feature>
<keyword evidence="3" id="KW-1185">Reference proteome</keyword>
<evidence type="ECO:0000259" key="1">
    <source>
        <dbReference type="Pfam" id="PF03756"/>
    </source>
</evidence>
<proteinExistence type="predicted"/>
<organism evidence="2 3">
    <name type="scientific">Streptosporangium algeriense</name>
    <dbReference type="NCBI Taxonomy" id="1682748"/>
    <lineage>
        <taxon>Bacteria</taxon>
        <taxon>Bacillati</taxon>
        <taxon>Actinomycetota</taxon>
        <taxon>Actinomycetes</taxon>
        <taxon>Streptosporangiales</taxon>
        <taxon>Streptosporangiaceae</taxon>
        <taxon>Streptosporangium</taxon>
    </lineage>
</organism>
<protein>
    <submittedName>
        <fullName evidence="2">AfsA-related hotdog domain-containing protein</fullName>
    </submittedName>
</protein>
<sequence>MVSHHHLGTSFDAPASDWLNVITPAERRPGQYGAVLRVDQNHPFFFDHPLDHVPGMLLVTGLLDLLRDHAVLSRDHRVRLSLDFTKMCELGPEVGLFAGPDPSGERGVWTVLALQEDRPVCAGTVELTDTLTETPGADPAGEQDAAVSTAPIEAGLAHRADPRNVLIGEPVISREDAHASSQEEYEVPLVSPPTGHFLLRHGNEHYGLEEMIEAGRQLATAVSHLAHERPRDAVMLWLKLAADLPASPPRAE</sequence>
<dbReference type="Proteomes" id="UP001597024">
    <property type="component" value="Unassembled WGS sequence"/>
</dbReference>
<feature type="domain" description="A-factor biosynthesis hotdog" evidence="1">
    <location>
        <begin position="24"/>
        <end position="59"/>
    </location>
</feature>
<reference evidence="3" key="1">
    <citation type="journal article" date="2019" name="Int. J. Syst. Evol. Microbiol.">
        <title>The Global Catalogue of Microorganisms (GCM) 10K type strain sequencing project: providing services to taxonomists for standard genome sequencing and annotation.</title>
        <authorList>
            <consortium name="The Broad Institute Genomics Platform"/>
            <consortium name="The Broad Institute Genome Sequencing Center for Infectious Disease"/>
            <person name="Wu L."/>
            <person name="Ma J."/>
        </authorList>
    </citation>
    <scope>NUCLEOTIDE SEQUENCE [LARGE SCALE GENOMIC DNA]</scope>
    <source>
        <strain evidence="3">CCUG 62974</strain>
    </source>
</reference>
<dbReference type="Pfam" id="PF03756">
    <property type="entry name" value="AfsA"/>
    <property type="match status" value="2"/>
</dbReference>
<name>A0ABW3DWK6_9ACTN</name>
<gene>
    <name evidence="2" type="ORF">ACFQ08_22555</name>
</gene>
<evidence type="ECO:0000313" key="3">
    <source>
        <dbReference type="Proteomes" id="UP001597024"/>
    </source>
</evidence>
<dbReference type="EMBL" id="JBHTHX010000896">
    <property type="protein sequence ID" value="MFD0887334.1"/>
    <property type="molecule type" value="Genomic_DNA"/>
</dbReference>
<accession>A0ABW3DWK6</accession>
<dbReference type="InterPro" id="IPR005509">
    <property type="entry name" value="AfsA_hotdog_dom"/>
</dbReference>
<comment type="caution">
    <text evidence="2">The sequence shown here is derived from an EMBL/GenBank/DDBJ whole genome shotgun (WGS) entry which is preliminary data.</text>
</comment>
<evidence type="ECO:0000313" key="2">
    <source>
        <dbReference type="EMBL" id="MFD0887334.1"/>
    </source>
</evidence>
<feature type="domain" description="A-factor biosynthesis hotdog" evidence="1">
    <location>
        <begin position="158"/>
        <end position="241"/>
    </location>
</feature>